<keyword evidence="2" id="KW-0057">Aromatic amino acid biosynthesis</keyword>
<sequence length="280" mass="29234">MLFVMTSLQVWGDPIEHSRSPRLHTAAYAALGLDWSYTRRQVSADQFASEFASLDSSYRGLSLTMPLKESAYAAASWCDERAERTGAVNTLLLSKGAVRGYNTDVGGFLGALRENGVSNLTSARIVGAGATAASALVALAEAGAERVEVIARTPEKAMPLLDAAARLGITATAIAIDDVTRFSTVDATIATLPGGTTVSEVSAARIAETGGVLLDAVYAPWPTQLADAFGSAGLKAASGELMLLHQAVLQVRVFVNEDVHAPLPNEDVIVAAMRAALMGD</sequence>
<evidence type="ECO:0000313" key="5">
    <source>
        <dbReference type="Proteomes" id="UP000321196"/>
    </source>
</evidence>
<keyword evidence="5" id="KW-1185">Reference proteome</keyword>
<dbReference type="InterPro" id="IPR036291">
    <property type="entry name" value="NAD(P)-bd_dom_sf"/>
</dbReference>
<proteinExistence type="predicted"/>
<dbReference type="InterPro" id="IPR013708">
    <property type="entry name" value="Shikimate_DH-bd_N"/>
</dbReference>
<dbReference type="OrthoDB" id="9776868at2"/>
<keyword evidence="2" id="KW-0028">Amino-acid biosynthesis</keyword>
<dbReference type="GO" id="GO:0004764">
    <property type="term" value="F:shikimate 3-dehydrogenase (NADP+) activity"/>
    <property type="evidence" value="ECO:0007669"/>
    <property type="project" value="InterPro"/>
</dbReference>
<dbReference type="Gene3D" id="3.40.50.10860">
    <property type="entry name" value="Leucine Dehydrogenase, chain A, domain 1"/>
    <property type="match status" value="1"/>
</dbReference>
<dbReference type="Pfam" id="PF08501">
    <property type="entry name" value="Shikimate_dh_N"/>
    <property type="match status" value="1"/>
</dbReference>
<reference evidence="4 5" key="1">
    <citation type="submission" date="2019-08" db="EMBL/GenBank/DDBJ databases">
        <authorList>
            <person name="Dong K."/>
        </authorList>
    </citation>
    <scope>NUCLEOTIDE SEQUENCE [LARGE SCALE GENOMIC DNA]</scope>
    <source>
        <strain evidence="4 5">M4-8</strain>
    </source>
</reference>
<dbReference type="InterPro" id="IPR046346">
    <property type="entry name" value="Aminoacid_DH-like_N_sf"/>
</dbReference>
<gene>
    <name evidence="4" type="ORF">FVP60_00520</name>
</gene>
<accession>A0A5C8HRB9</accession>
<evidence type="ECO:0000313" key="4">
    <source>
        <dbReference type="EMBL" id="TXK05521.1"/>
    </source>
</evidence>
<comment type="pathway">
    <text evidence="1">Metabolic intermediate biosynthesis; chorismate biosynthesis; chorismate from D-erythrose 4-phosphate and phosphoenolpyruvate: step 4/7.</text>
</comment>
<dbReference type="AlphaFoldDB" id="A0A5C8HRB9"/>
<dbReference type="PANTHER" id="PTHR21089">
    <property type="entry name" value="SHIKIMATE DEHYDROGENASE"/>
    <property type="match status" value="1"/>
</dbReference>
<dbReference type="CDD" id="cd01065">
    <property type="entry name" value="NAD_bind_Shikimate_DH"/>
    <property type="match status" value="1"/>
</dbReference>
<evidence type="ECO:0000256" key="1">
    <source>
        <dbReference type="ARBA" id="ARBA00004871"/>
    </source>
</evidence>
<dbReference type="GO" id="GO:0005829">
    <property type="term" value="C:cytosol"/>
    <property type="evidence" value="ECO:0007669"/>
    <property type="project" value="TreeGrafter"/>
</dbReference>
<protein>
    <submittedName>
        <fullName evidence="4">Shikimate dehydrogenase</fullName>
    </submittedName>
</protein>
<evidence type="ECO:0000259" key="3">
    <source>
        <dbReference type="Pfam" id="PF08501"/>
    </source>
</evidence>
<dbReference type="GO" id="GO:0009423">
    <property type="term" value="P:chorismate biosynthetic process"/>
    <property type="evidence" value="ECO:0007669"/>
    <property type="project" value="TreeGrafter"/>
</dbReference>
<dbReference type="Proteomes" id="UP000321196">
    <property type="component" value="Unassembled WGS sequence"/>
</dbReference>
<dbReference type="EMBL" id="VRSW01000001">
    <property type="protein sequence ID" value="TXK05521.1"/>
    <property type="molecule type" value="Genomic_DNA"/>
</dbReference>
<feature type="domain" description="Shikimate dehydrogenase substrate binding N-terminal" evidence="3">
    <location>
        <begin position="10"/>
        <end position="91"/>
    </location>
</feature>
<organism evidence="4 5">
    <name type="scientific">Microbacterium mitrae</name>
    <dbReference type="NCBI Taxonomy" id="664640"/>
    <lineage>
        <taxon>Bacteria</taxon>
        <taxon>Bacillati</taxon>
        <taxon>Actinomycetota</taxon>
        <taxon>Actinomycetes</taxon>
        <taxon>Micrococcales</taxon>
        <taxon>Microbacteriaceae</taxon>
        <taxon>Microbacterium</taxon>
    </lineage>
</organism>
<evidence type="ECO:0000256" key="2">
    <source>
        <dbReference type="ARBA" id="ARBA00023141"/>
    </source>
</evidence>
<dbReference type="SUPFAM" id="SSF51735">
    <property type="entry name" value="NAD(P)-binding Rossmann-fold domains"/>
    <property type="match status" value="1"/>
</dbReference>
<dbReference type="Gene3D" id="3.40.50.720">
    <property type="entry name" value="NAD(P)-binding Rossmann-like Domain"/>
    <property type="match status" value="1"/>
</dbReference>
<dbReference type="GO" id="GO:0009073">
    <property type="term" value="P:aromatic amino acid family biosynthetic process"/>
    <property type="evidence" value="ECO:0007669"/>
    <property type="project" value="UniProtKB-KW"/>
</dbReference>
<dbReference type="GO" id="GO:0050661">
    <property type="term" value="F:NADP binding"/>
    <property type="evidence" value="ECO:0007669"/>
    <property type="project" value="TreeGrafter"/>
</dbReference>
<dbReference type="InterPro" id="IPR022893">
    <property type="entry name" value="Shikimate_DH_fam"/>
</dbReference>
<name>A0A5C8HRB9_9MICO</name>
<dbReference type="PANTHER" id="PTHR21089:SF1">
    <property type="entry name" value="BIFUNCTIONAL 3-DEHYDROQUINATE DEHYDRATASE_SHIKIMATE DEHYDROGENASE, CHLOROPLASTIC"/>
    <property type="match status" value="1"/>
</dbReference>
<comment type="caution">
    <text evidence="4">The sequence shown here is derived from an EMBL/GenBank/DDBJ whole genome shotgun (WGS) entry which is preliminary data.</text>
</comment>
<dbReference type="GO" id="GO:0019632">
    <property type="term" value="P:shikimate metabolic process"/>
    <property type="evidence" value="ECO:0007669"/>
    <property type="project" value="TreeGrafter"/>
</dbReference>
<dbReference type="SUPFAM" id="SSF53223">
    <property type="entry name" value="Aminoacid dehydrogenase-like, N-terminal domain"/>
    <property type="match status" value="1"/>
</dbReference>